<dbReference type="GO" id="GO:0003988">
    <property type="term" value="F:acetyl-CoA C-acyltransferase activity"/>
    <property type="evidence" value="ECO:0007669"/>
    <property type="project" value="UniProtKB-EC"/>
</dbReference>
<evidence type="ECO:0000256" key="3">
    <source>
        <dbReference type="ARBA" id="ARBA00010982"/>
    </source>
</evidence>
<dbReference type="OMA" id="RWCASSM"/>
<evidence type="ECO:0000256" key="2">
    <source>
        <dbReference type="ARBA" id="ARBA00004872"/>
    </source>
</evidence>
<dbReference type="InterPro" id="IPR016039">
    <property type="entry name" value="Thiolase-like"/>
</dbReference>
<dbReference type="HOGENOM" id="CLU_031026_1_1_1"/>
<evidence type="ECO:0000256" key="9">
    <source>
        <dbReference type="RuleBase" id="RU003557"/>
    </source>
</evidence>
<dbReference type="Pfam" id="PF00108">
    <property type="entry name" value="Thiolase_N"/>
    <property type="match status" value="1"/>
</dbReference>
<dbReference type="eggNOG" id="KOG1389">
    <property type="taxonomic scope" value="Eukaryota"/>
</dbReference>
<evidence type="ECO:0000259" key="10">
    <source>
        <dbReference type="Pfam" id="PF00108"/>
    </source>
</evidence>
<accession>M3DC39</accession>
<dbReference type="OrthoDB" id="5404651at2759"/>
<dbReference type="EMBL" id="KB456261">
    <property type="protein sequence ID" value="EMF15625.1"/>
    <property type="molecule type" value="Genomic_DNA"/>
</dbReference>
<dbReference type="CDD" id="cd00751">
    <property type="entry name" value="thiolase"/>
    <property type="match status" value="1"/>
</dbReference>
<feature type="domain" description="Thiolase N-terminal" evidence="10">
    <location>
        <begin position="31"/>
        <end position="280"/>
    </location>
</feature>
<dbReference type="Pfam" id="PF02803">
    <property type="entry name" value="Thiolase_C"/>
    <property type="match status" value="1"/>
</dbReference>
<evidence type="ECO:0000256" key="1">
    <source>
        <dbReference type="ARBA" id="ARBA00001958"/>
    </source>
</evidence>
<dbReference type="InterPro" id="IPR020613">
    <property type="entry name" value="Thiolase_CS"/>
</dbReference>
<evidence type="ECO:0000256" key="8">
    <source>
        <dbReference type="PIRSR" id="PIRSR000429-1"/>
    </source>
</evidence>
<proteinExistence type="inferred from homology"/>
<evidence type="ECO:0000259" key="11">
    <source>
        <dbReference type="Pfam" id="PF02803"/>
    </source>
</evidence>
<feature type="active site" description="Proton acceptor" evidence="8">
    <location>
        <position position="366"/>
    </location>
</feature>
<dbReference type="NCBIfam" id="TIGR01930">
    <property type="entry name" value="AcCoA-C-Actrans"/>
    <property type="match status" value="1"/>
</dbReference>
<evidence type="ECO:0000256" key="5">
    <source>
        <dbReference type="ARBA" id="ARBA00022958"/>
    </source>
</evidence>
<evidence type="ECO:0000313" key="13">
    <source>
        <dbReference type="Proteomes" id="UP000016931"/>
    </source>
</evidence>
<evidence type="ECO:0000256" key="6">
    <source>
        <dbReference type="ARBA" id="ARBA00023315"/>
    </source>
</evidence>
<gene>
    <name evidence="12" type="ORF">SEPMUDRAFT_147455</name>
</gene>
<evidence type="ECO:0000313" key="12">
    <source>
        <dbReference type="EMBL" id="EMF15625.1"/>
    </source>
</evidence>
<dbReference type="InterPro" id="IPR020615">
    <property type="entry name" value="Thiolase_acyl_enz_int_AS"/>
</dbReference>
<dbReference type="PANTHER" id="PTHR43853:SF10">
    <property type="entry name" value="ACETYL-COA C-ACETYLTRANSFERASE"/>
    <property type="match status" value="1"/>
</dbReference>
<protein>
    <submittedName>
        <fullName evidence="12">Thiolase</fullName>
    </submittedName>
</protein>
<feature type="active site" description="Proton acceptor" evidence="8">
    <location>
        <position position="396"/>
    </location>
</feature>
<dbReference type="Proteomes" id="UP000016931">
    <property type="component" value="Unassembled WGS sequence"/>
</dbReference>
<dbReference type="GeneID" id="27901447"/>
<keyword evidence="13" id="KW-1185">Reference proteome</keyword>
<dbReference type="GO" id="GO:0010124">
    <property type="term" value="P:phenylacetate catabolic process"/>
    <property type="evidence" value="ECO:0007669"/>
    <property type="project" value="TreeGrafter"/>
</dbReference>
<dbReference type="STRING" id="692275.M3DC39"/>
<keyword evidence="6 9" id="KW-0012">Acyltransferase</keyword>
<keyword evidence="5" id="KW-0630">Potassium</keyword>
<dbReference type="SUPFAM" id="SSF53901">
    <property type="entry name" value="Thiolase-like"/>
    <property type="match status" value="2"/>
</dbReference>
<dbReference type="PIRSF" id="PIRSF000429">
    <property type="entry name" value="Ac-CoA_Ac_transf"/>
    <property type="match status" value="1"/>
</dbReference>
<comment type="similarity">
    <text evidence="3 9">Belongs to the thiolase-like superfamily. Thiolase family.</text>
</comment>
<evidence type="ECO:0000256" key="7">
    <source>
        <dbReference type="ARBA" id="ARBA00047605"/>
    </source>
</evidence>
<feature type="active site" description="Acyl-thioester intermediate" evidence="8">
    <location>
        <position position="115"/>
    </location>
</feature>
<dbReference type="GO" id="GO:0006635">
    <property type="term" value="P:fatty acid beta-oxidation"/>
    <property type="evidence" value="ECO:0007669"/>
    <property type="project" value="TreeGrafter"/>
</dbReference>
<dbReference type="InterPro" id="IPR020616">
    <property type="entry name" value="Thiolase_N"/>
</dbReference>
<dbReference type="AlphaFoldDB" id="M3DC39"/>
<dbReference type="InterPro" id="IPR020617">
    <property type="entry name" value="Thiolase_C"/>
</dbReference>
<dbReference type="GO" id="GO:0005777">
    <property type="term" value="C:peroxisome"/>
    <property type="evidence" value="ECO:0007669"/>
    <property type="project" value="TreeGrafter"/>
</dbReference>
<dbReference type="InterPro" id="IPR002155">
    <property type="entry name" value="Thiolase"/>
</dbReference>
<dbReference type="PANTHER" id="PTHR43853">
    <property type="entry name" value="3-KETOACYL-COA THIOLASE, PEROXISOMAL"/>
    <property type="match status" value="1"/>
</dbReference>
<reference evidence="12 13" key="1">
    <citation type="journal article" date="2012" name="PLoS Pathog.">
        <title>Diverse lifestyles and strategies of plant pathogenesis encoded in the genomes of eighteen Dothideomycetes fungi.</title>
        <authorList>
            <person name="Ohm R.A."/>
            <person name="Feau N."/>
            <person name="Henrissat B."/>
            <person name="Schoch C.L."/>
            <person name="Horwitz B.A."/>
            <person name="Barry K.W."/>
            <person name="Condon B.J."/>
            <person name="Copeland A.C."/>
            <person name="Dhillon B."/>
            <person name="Glaser F."/>
            <person name="Hesse C.N."/>
            <person name="Kosti I."/>
            <person name="LaButti K."/>
            <person name="Lindquist E.A."/>
            <person name="Lucas S."/>
            <person name="Salamov A.A."/>
            <person name="Bradshaw R.E."/>
            <person name="Ciuffetti L."/>
            <person name="Hamelin R.C."/>
            <person name="Kema G.H.J."/>
            <person name="Lawrence C."/>
            <person name="Scott J.A."/>
            <person name="Spatafora J.W."/>
            <person name="Turgeon B.G."/>
            <person name="de Wit P.J.G.M."/>
            <person name="Zhong S."/>
            <person name="Goodwin S.B."/>
            <person name="Grigoriev I.V."/>
        </authorList>
    </citation>
    <scope>NUCLEOTIDE SEQUENCE [LARGE SCALE GENOMIC DNA]</scope>
    <source>
        <strain evidence="12 13">SO2202</strain>
    </source>
</reference>
<dbReference type="PROSITE" id="PS00098">
    <property type="entry name" value="THIOLASE_1"/>
    <property type="match status" value="1"/>
</dbReference>
<keyword evidence="4 9" id="KW-0808">Transferase</keyword>
<comment type="catalytic activity">
    <reaction evidence="7">
        <text>an acyl-CoA + acetyl-CoA = a 3-oxoacyl-CoA + CoA</text>
        <dbReference type="Rhea" id="RHEA:21564"/>
        <dbReference type="ChEBI" id="CHEBI:57287"/>
        <dbReference type="ChEBI" id="CHEBI:57288"/>
        <dbReference type="ChEBI" id="CHEBI:58342"/>
        <dbReference type="ChEBI" id="CHEBI:90726"/>
        <dbReference type="EC" id="2.3.1.16"/>
    </reaction>
</comment>
<organism evidence="12 13">
    <name type="scientific">Sphaerulina musiva (strain SO2202)</name>
    <name type="common">Poplar stem canker fungus</name>
    <name type="synonym">Septoria musiva</name>
    <dbReference type="NCBI Taxonomy" id="692275"/>
    <lineage>
        <taxon>Eukaryota</taxon>
        <taxon>Fungi</taxon>
        <taxon>Dikarya</taxon>
        <taxon>Ascomycota</taxon>
        <taxon>Pezizomycotina</taxon>
        <taxon>Dothideomycetes</taxon>
        <taxon>Dothideomycetidae</taxon>
        <taxon>Mycosphaerellales</taxon>
        <taxon>Mycosphaerellaceae</taxon>
        <taxon>Sphaerulina</taxon>
    </lineage>
</organism>
<comment type="pathway">
    <text evidence="2">Lipid metabolism; fatty acid metabolism.</text>
</comment>
<dbReference type="PROSITE" id="PS00737">
    <property type="entry name" value="THIOLASE_2"/>
    <property type="match status" value="1"/>
</dbReference>
<dbReference type="Gene3D" id="3.40.47.10">
    <property type="match status" value="2"/>
</dbReference>
<feature type="domain" description="Thiolase C-terminal" evidence="11">
    <location>
        <begin position="289"/>
        <end position="407"/>
    </location>
</feature>
<evidence type="ECO:0000256" key="4">
    <source>
        <dbReference type="ARBA" id="ARBA00022679"/>
    </source>
</evidence>
<comment type="cofactor">
    <cofactor evidence="1">
        <name>K(+)</name>
        <dbReference type="ChEBI" id="CHEBI:29103"/>
    </cofactor>
</comment>
<dbReference type="RefSeq" id="XP_016763746.1">
    <property type="nucleotide sequence ID" value="XM_016904310.1"/>
</dbReference>
<dbReference type="InterPro" id="IPR050215">
    <property type="entry name" value="Thiolase-like_sf_Thiolase"/>
</dbReference>
<sequence length="413" mass="44231">MATERVKSILGQLLPGQSPLDKITQKNPDDIVITLAIRTPLTKGRKGGLKDTPLDGIVFKILEQVVKKSNLDPAQVEDICLGNVSDSKAAYYCRAAMLAAGFPNTTAGSSVNRFCSSGLKAVQDIANQIIHGDIECGVAVGAESMSAGGDALSRPFFEDILKASQEAVDCMMPMGQTSENVGKDFNITREQQDRYAAESYRRAEVAQKAGWFDDEIVPIKAVVDGKEVTLTRDEGPRYGTTFESLNKIRPAFPDYGDRSTGGNSSQVTDGAAAVLLMKRSKALELNQPILAKFVGATVAGLAPRIMGIGPSVAVPKLLSKYNLTVDDIDIFELNEAFASMAVYCKDTLKIPHEKMNVRGGAIALGHPLGCTGARQIVTGLSEARRQQKKILLTTMCIGTGQGMAGLFVNEQNV</sequence>
<name>M3DC39_SPHMS</name>